<reference evidence="2 3" key="1">
    <citation type="submission" date="2020-10" db="EMBL/GenBank/DDBJ databases">
        <authorList>
            <person name="Castelo-Branco R."/>
            <person name="Eusebio N."/>
            <person name="Adriana R."/>
            <person name="Vieira A."/>
            <person name="Brugerolle De Fraissinette N."/>
            <person name="Rezende De Castro R."/>
            <person name="Schneider M.P."/>
            <person name="Vasconcelos V."/>
            <person name="Leao P.N."/>
        </authorList>
    </citation>
    <scope>NUCLEOTIDE SEQUENCE [LARGE SCALE GENOMIC DNA]</scope>
    <source>
        <strain evidence="2 3">LEGE 06123</strain>
    </source>
</reference>
<dbReference type="GO" id="GO:0016757">
    <property type="term" value="F:glycosyltransferase activity"/>
    <property type="evidence" value="ECO:0007669"/>
    <property type="project" value="UniProtKB-KW"/>
</dbReference>
<dbReference type="InterPro" id="IPR029057">
    <property type="entry name" value="PRTase-like"/>
</dbReference>
<dbReference type="InterPro" id="IPR000836">
    <property type="entry name" value="PRTase_dom"/>
</dbReference>
<dbReference type="Proteomes" id="UP000651156">
    <property type="component" value="Unassembled WGS sequence"/>
</dbReference>
<proteinExistence type="predicted"/>
<evidence type="ECO:0000313" key="2">
    <source>
        <dbReference type="EMBL" id="MBE9191954.1"/>
    </source>
</evidence>
<comment type="caution">
    <text evidence="2">The sequence shown here is derived from an EMBL/GenBank/DDBJ whole genome shotgun (WGS) entry which is preliminary data.</text>
</comment>
<evidence type="ECO:0000259" key="1">
    <source>
        <dbReference type="Pfam" id="PF00156"/>
    </source>
</evidence>
<evidence type="ECO:0000313" key="3">
    <source>
        <dbReference type="Proteomes" id="UP000651156"/>
    </source>
</evidence>
<dbReference type="Gene3D" id="3.40.50.2020">
    <property type="match status" value="1"/>
</dbReference>
<sequence length="233" mass="24831">MVLGALMSDFPLFRDRIDAGEQLAQAISFALTQPPLSTINAQPIVYALPRGGIPVGLPVAQLLQCPLSILVAKKISHPKNPELAIGAVSADGNVLWAEETPFYVPYSRLGKSALADATAKAQEQLAQLTPACPKVDAEGAIAIIVDDGIATGMTIAVAAQALKAQNPAAILLCAPLAPRGLISWLEQWGSVIVLETPQSFMSVSRFYAEFPQVETEEAFAYLLQHREGVRSDE</sequence>
<protein>
    <submittedName>
        <fullName evidence="2">Phosphoribosyltransferase</fullName>
    </submittedName>
</protein>
<dbReference type="Pfam" id="PF00156">
    <property type="entry name" value="Pribosyltran"/>
    <property type="match status" value="1"/>
</dbReference>
<keyword evidence="2" id="KW-0328">Glycosyltransferase</keyword>
<dbReference type="SUPFAM" id="SSF53271">
    <property type="entry name" value="PRTase-like"/>
    <property type="match status" value="1"/>
</dbReference>
<keyword evidence="3" id="KW-1185">Reference proteome</keyword>
<name>A0ABR9UUH1_9CHRO</name>
<gene>
    <name evidence="2" type="ORF">IQ230_16660</name>
</gene>
<dbReference type="CDD" id="cd06223">
    <property type="entry name" value="PRTases_typeI"/>
    <property type="match status" value="1"/>
</dbReference>
<dbReference type="EMBL" id="JADEWN010000043">
    <property type="protein sequence ID" value="MBE9191954.1"/>
    <property type="molecule type" value="Genomic_DNA"/>
</dbReference>
<organism evidence="2 3">
    <name type="scientific">Gloeocapsopsis crepidinum LEGE 06123</name>
    <dbReference type="NCBI Taxonomy" id="588587"/>
    <lineage>
        <taxon>Bacteria</taxon>
        <taxon>Bacillati</taxon>
        <taxon>Cyanobacteriota</taxon>
        <taxon>Cyanophyceae</taxon>
        <taxon>Oscillatoriophycideae</taxon>
        <taxon>Chroococcales</taxon>
        <taxon>Chroococcaceae</taxon>
        <taxon>Gloeocapsopsis</taxon>
    </lineage>
</organism>
<accession>A0ABR9UUH1</accession>
<keyword evidence="2" id="KW-0808">Transferase</keyword>
<feature type="domain" description="Phosphoribosyltransferase" evidence="1">
    <location>
        <begin position="16"/>
        <end position="176"/>
    </location>
</feature>
<dbReference type="Gene3D" id="3.30.1310.20">
    <property type="entry name" value="PRTase-like"/>
    <property type="match status" value="1"/>
</dbReference>